<keyword evidence="5" id="KW-0234">DNA repair</keyword>
<dbReference type="Gene3D" id="1.10.340.30">
    <property type="entry name" value="Hypothetical protein, domain 2"/>
    <property type="match status" value="1"/>
</dbReference>
<accession>A0A9Q3YN33</accession>
<keyword evidence="11" id="KW-1185">Reference proteome</keyword>
<dbReference type="FunFam" id="1.10.340.30:FF:000009">
    <property type="entry name" value="DNA-3-methyladenine glycosylase I"/>
    <property type="match status" value="1"/>
</dbReference>
<evidence type="ECO:0000256" key="9">
    <source>
        <dbReference type="PIRSR" id="PIRSR604597-1"/>
    </source>
</evidence>
<keyword evidence="1 9" id="KW-0479">Metal-binding</keyword>
<reference evidence="10" key="1">
    <citation type="submission" date="2021-10" db="EMBL/GenBank/DDBJ databases">
        <title>The diversity and Nitrogen Metabolism of Culturable Nitrate-Utilizing Bacteria Within the Oxygen Minimum Zone of the Changjiang (Yangtze River)Estuary.</title>
        <authorList>
            <person name="Zhang D."/>
            <person name="Zheng J."/>
            <person name="Liu S."/>
            <person name="He W."/>
        </authorList>
    </citation>
    <scope>NUCLEOTIDE SEQUENCE</scope>
    <source>
        <strain evidence="10">FXH-223</strain>
    </source>
</reference>
<dbReference type="AlphaFoldDB" id="A0A9Q3YN33"/>
<feature type="binding site" evidence="9">
    <location>
        <position position="175"/>
    </location>
    <ligand>
        <name>Zn(2+)</name>
        <dbReference type="ChEBI" id="CHEBI:29105"/>
    </ligand>
</feature>
<dbReference type="SUPFAM" id="SSF48150">
    <property type="entry name" value="DNA-glycosylase"/>
    <property type="match status" value="1"/>
</dbReference>
<evidence type="ECO:0000256" key="8">
    <source>
        <dbReference type="ARBA" id="ARBA00066766"/>
    </source>
</evidence>
<dbReference type="GO" id="GO:0046872">
    <property type="term" value="F:metal ion binding"/>
    <property type="evidence" value="ECO:0007669"/>
    <property type="project" value="UniProtKB-KW"/>
</dbReference>
<evidence type="ECO:0000313" key="10">
    <source>
        <dbReference type="EMBL" id="MCC4307470.1"/>
    </source>
</evidence>
<evidence type="ECO:0000256" key="6">
    <source>
        <dbReference type="ARBA" id="ARBA00052558"/>
    </source>
</evidence>
<dbReference type="InterPro" id="IPR052891">
    <property type="entry name" value="DNA-3mA_glycosylase"/>
</dbReference>
<evidence type="ECO:0000313" key="11">
    <source>
        <dbReference type="Proteomes" id="UP001108027"/>
    </source>
</evidence>
<comment type="catalytic activity">
    <reaction evidence="6">
        <text>Hydrolysis of alkylated DNA, releasing 3-methyladenine.</text>
        <dbReference type="EC" id="3.2.2.20"/>
    </reaction>
</comment>
<dbReference type="InterPro" id="IPR011257">
    <property type="entry name" value="DNA_glycosylase"/>
</dbReference>
<feature type="binding site" evidence="9">
    <location>
        <position position="179"/>
    </location>
    <ligand>
        <name>Zn(2+)</name>
        <dbReference type="ChEBI" id="CHEBI:29105"/>
    </ligand>
</feature>
<dbReference type="Proteomes" id="UP001108027">
    <property type="component" value="Unassembled WGS sequence"/>
</dbReference>
<keyword evidence="2" id="KW-0227">DNA damage</keyword>
<dbReference type="RefSeq" id="WP_228232721.1">
    <property type="nucleotide sequence ID" value="NZ_JAJGNA010000002.1"/>
</dbReference>
<evidence type="ECO:0000256" key="4">
    <source>
        <dbReference type="ARBA" id="ARBA00022833"/>
    </source>
</evidence>
<comment type="function">
    <text evidence="7">Hydrolysis of the deoxyribose N-glycosidic bond to excise 3-methyladenine from the damaged DNA polymer formed by alkylation lesions.</text>
</comment>
<sequence length="186" mass="21281">MERCPWCGTDPLYVAYHDNEWGVPERDADRLFEFLILEGAQAGLSWITVLRKRENYRRAMDGFDPRRMARYDDAKVAGLLQDRGLIRNRLKMRAAVDNARAWLDLQEAGIDPVALLWDFVDGEPRVNRFQSLAEVPAVTPTAEAMSKDLKKRGFRFVGPTIMYAFMQAAGLVNDHLVSCPRHRDLA</sequence>
<organism evidence="10 11">
    <name type="scientific">Alloalcanivorax marinus</name>
    <dbReference type="NCBI Taxonomy" id="1177169"/>
    <lineage>
        <taxon>Bacteria</taxon>
        <taxon>Pseudomonadati</taxon>
        <taxon>Pseudomonadota</taxon>
        <taxon>Gammaproteobacteria</taxon>
        <taxon>Oceanospirillales</taxon>
        <taxon>Alcanivoracaceae</taxon>
        <taxon>Alloalcanivorax</taxon>
    </lineage>
</organism>
<keyword evidence="4 9" id="KW-0862">Zinc</keyword>
<dbReference type="InterPro" id="IPR005019">
    <property type="entry name" value="Adenine_glyco"/>
</dbReference>
<feature type="binding site" evidence="9">
    <location>
        <position position="17"/>
    </location>
    <ligand>
        <name>Zn(2+)</name>
        <dbReference type="ChEBI" id="CHEBI:29105"/>
    </ligand>
</feature>
<dbReference type="GO" id="GO:0006284">
    <property type="term" value="P:base-excision repair"/>
    <property type="evidence" value="ECO:0007669"/>
    <property type="project" value="InterPro"/>
</dbReference>
<dbReference type="GO" id="GO:0008725">
    <property type="term" value="F:DNA-3-methyladenine glycosylase activity"/>
    <property type="evidence" value="ECO:0007669"/>
    <property type="project" value="UniProtKB-EC"/>
</dbReference>
<gene>
    <name evidence="10" type="ORF">LL252_02705</name>
</gene>
<evidence type="ECO:0000256" key="2">
    <source>
        <dbReference type="ARBA" id="ARBA00022763"/>
    </source>
</evidence>
<dbReference type="PANTHER" id="PTHR30037:SF4">
    <property type="entry name" value="DNA-3-METHYLADENINE GLYCOSYLASE I"/>
    <property type="match status" value="1"/>
</dbReference>
<dbReference type="PANTHER" id="PTHR30037">
    <property type="entry name" value="DNA-3-METHYLADENINE GLYCOSYLASE 1"/>
    <property type="match status" value="1"/>
</dbReference>
<feature type="binding site" evidence="9">
    <location>
        <position position="4"/>
    </location>
    <ligand>
        <name>Zn(2+)</name>
        <dbReference type="ChEBI" id="CHEBI:29105"/>
    </ligand>
</feature>
<evidence type="ECO:0000256" key="7">
    <source>
        <dbReference type="ARBA" id="ARBA00057608"/>
    </source>
</evidence>
<evidence type="ECO:0000256" key="3">
    <source>
        <dbReference type="ARBA" id="ARBA00022801"/>
    </source>
</evidence>
<dbReference type="NCBIfam" id="TIGR00624">
    <property type="entry name" value="tag"/>
    <property type="match status" value="1"/>
</dbReference>
<name>A0A9Q3YN33_9GAMM</name>
<comment type="caution">
    <text evidence="10">The sequence shown here is derived from an EMBL/GenBank/DDBJ whole genome shotgun (WGS) entry which is preliminary data.</text>
</comment>
<keyword evidence="3" id="KW-0378">Hydrolase</keyword>
<dbReference type="InterPro" id="IPR004597">
    <property type="entry name" value="Tag"/>
</dbReference>
<evidence type="ECO:0000256" key="5">
    <source>
        <dbReference type="ARBA" id="ARBA00023204"/>
    </source>
</evidence>
<protein>
    <recommendedName>
        <fullName evidence="8">DNA-3-methyladenine glycosylase I</fullName>
        <ecNumber evidence="8">3.2.2.20</ecNumber>
    </recommendedName>
</protein>
<evidence type="ECO:0000256" key="1">
    <source>
        <dbReference type="ARBA" id="ARBA00022723"/>
    </source>
</evidence>
<dbReference type="EMBL" id="JAJGNA010000002">
    <property type="protein sequence ID" value="MCC4307470.1"/>
    <property type="molecule type" value="Genomic_DNA"/>
</dbReference>
<dbReference type="Pfam" id="PF03352">
    <property type="entry name" value="Adenine_glyco"/>
    <property type="match status" value="1"/>
</dbReference>
<proteinExistence type="predicted"/>
<dbReference type="EC" id="3.2.2.20" evidence="8"/>